<reference evidence="3 4" key="1">
    <citation type="submission" date="2013-12" db="EMBL/GenBank/DDBJ databases">
        <title>Draft genome of the parsitic nematode Ancylostoma duodenale.</title>
        <authorList>
            <person name="Mitreva M."/>
        </authorList>
    </citation>
    <scope>NUCLEOTIDE SEQUENCE [LARGE SCALE GENOMIC DNA]</scope>
    <source>
        <strain evidence="3 4">Zhejiang</strain>
    </source>
</reference>
<dbReference type="Proteomes" id="UP000054047">
    <property type="component" value="Unassembled WGS sequence"/>
</dbReference>
<dbReference type="OrthoDB" id="5855716at2759"/>
<dbReference type="Gene3D" id="1.25.50.20">
    <property type="match status" value="1"/>
</dbReference>
<dbReference type="Pfam" id="PF11838">
    <property type="entry name" value="ERAP1_C"/>
    <property type="match status" value="1"/>
</dbReference>
<dbReference type="GO" id="GO:0016020">
    <property type="term" value="C:membrane"/>
    <property type="evidence" value="ECO:0007669"/>
    <property type="project" value="TreeGrafter"/>
</dbReference>
<accession>A0A0C2HAD5</accession>
<proteinExistence type="inferred from homology"/>
<dbReference type="PANTHER" id="PTHR11533:SF301">
    <property type="entry name" value="AMINOPEPTIDASE"/>
    <property type="match status" value="1"/>
</dbReference>
<dbReference type="GO" id="GO:0070006">
    <property type="term" value="F:metalloaminopeptidase activity"/>
    <property type="evidence" value="ECO:0007669"/>
    <property type="project" value="TreeGrafter"/>
</dbReference>
<dbReference type="GO" id="GO:0005615">
    <property type="term" value="C:extracellular space"/>
    <property type="evidence" value="ECO:0007669"/>
    <property type="project" value="TreeGrafter"/>
</dbReference>
<dbReference type="InterPro" id="IPR024571">
    <property type="entry name" value="ERAP1-like_C_dom"/>
</dbReference>
<dbReference type="PANTHER" id="PTHR11533">
    <property type="entry name" value="PROTEASE M1 ZINC METALLOPROTEASE"/>
    <property type="match status" value="1"/>
</dbReference>
<feature type="non-terminal residue" evidence="3">
    <location>
        <position position="96"/>
    </location>
</feature>
<dbReference type="AlphaFoldDB" id="A0A0C2HAD5"/>
<dbReference type="GO" id="GO:0008270">
    <property type="term" value="F:zinc ion binding"/>
    <property type="evidence" value="ECO:0007669"/>
    <property type="project" value="TreeGrafter"/>
</dbReference>
<keyword evidence="4" id="KW-1185">Reference proteome</keyword>
<evidence type="ECO:0000313" key="3">
    <source>
        <dbReference type="EMBL" id="KIH66431.1"/>
    </source>
</evidence>
<organism evidence="3 4">
    <name type="scientific">Ancylostoma duodenale</name>
    <dbReference type="NCBI Taxonomy" id="51022"/>
    <lineage>
        <taxon>Eukaryota</taxon>
        <taxon>Metazoa</taxon>
        <taxon>Ecdysozoa</taxon>
        <taxon>Nematoda</taxon>
        <taxon>Chromadorea</taxon>
        <taxon>Rhabditida</taxon>
        <taxon>Rhabditina</taxon>
        <taxon>Rhabditomorpha</taxon>
        <taxon>Strongyloidea</taxon>
        <taxon>Ancylostomatidae</taxon>
        <taxon>Ancylostomatinae</taxon>
        <taxon>Ancylostoma</taxon>
    </lineage>
</organism>
<feature type="domain" description="ERAP1-like C-terminal" evidence="2">
    <location>
        <begin position="26"/>
        <end position="96"/>
    </location>
</feature>
<gene>
    <name evidence="3" type="ORF">ANCDUO_03243</name>
</gene>
<dbReference type="GO" id="GO:0042277">
    <property type="term" value="F:peptide binding"/>
    <property type="evidence" value="ECO:0007669"/>
    <property type="project" value="TreeGrafter"/>
</dbReference>
<dbReference type="GO" id="GO:0006508">
    <property type="term" value="P:proteolysis"/>
    <property type="evidence" value="ECO:0007669"/>
    <property type="project" value="TreeGrafter"/>
</dbReference>
<evidence type="ECO:0000259" key="2">
    <source>
        <dbReference type="Pfam" id="PF11838"/>
    </source>
</evidence>
<evidence type="ECO:0000256" key="1">
    <source>
        <dbReference type="ARBA" id="ARBA00010136"/>
    </source>
</evidence>
<name>A0A0C2HAD5_9BILA</name>
<evidence type="ECO:0000313" key="4">
    <source>
        <dbReference type="Proteomes" id="UP000054047"/>
    </source>
</evidence>
<dbReference type="EMBL" id="KN727122">
    <property type="protein sequence ID" value="KIH66431.1"/>
    <property type="molecule type" value="Genomic_DNA"/>
</dbReference>
<dbReference type="GO" id="GO:0005737">
    <property type="term" value="C:cytoplasm"/>
    <property type="evidence" value="ECO:0007669"/>
    <property type="project" value="TreeGrafter"/>
</dbReference>
<comment type="similarity">
    <text evidence="1">Belongs to the peptidase M1 family.</text>
</comment>
<protein>
    <recommendedName>
        <fullName evidence="2">ERAP1-like C-terminal domain-containing protein</fullName>
    </recommendedName>
</protein>
<sequence length="96" mass="11334">MVELQCKVVSLKKPLHLKIEKEETPVVVNVDRHGFFRQNYDARGWKNIIKQLKEDHKIYSAKTRFGLISDAFAVAQIDRLNYETVFQLLEYLPNEK</sequence>
<dbReference type="InterPro" id="IPR050344">
    <property type="entry name" value="Peptidase_M1_aminopeptidases"/>
</dbReference>
<dbReference type="GO" id="GO:0043171">
    <property type="term" value="P:peptide catabolic process"/>
    <property type="evidence" value="ECO:0007669"/>
    <property type="project" value="TreeGrafter"/>
</dbReference>